<evidence type="ECO:0000313" key="4">
    <source>
        <dbReference type="EMBL" id="CAF2100082.1"/>
    </source>
</evidence>
<dbReference type="Proteomes" id="UP000681720">
    <property type="component" value="Unassembled WGS sequence"/>
</dbReference>
<dbReference type="EMBL" id="CAJNRE010011279">
    <property type="protein sequence ID" value="CAF2100082.1"/>
    <property type="molecule type" value="Genomic_DNA"/>
</dbReference>
<dbReference type="EMBL" id="CAJOBJ010001042">
    <property type="protein sequence ID" value="CAF3858597.1"/>
    <property type="molecule type" value="Genomic_DNA"/>
</dbReference>
<sequence>MVITKKQQIRGIRILLTVFYGFLLSSILFRYIIHGIFETIRRPTNPYAIFRIVLGAIILISIGFAIYATWFENRIIMLVSGIVLIGVFVLTLFFGIIRIVNTAALHSVSATTHRISVVDGAISDSHESNDGSAKSNATKTDSYAIFEDATKLIIELMAILFAILATFILYRYVKSKYTPVNTGEPKAT</sequence>
<feature type="transmembrane region" description="Helical" evidence="1">
    <location>
        <begin position="152"/>
        <end position="173"/>
    </location>
</feature>
<evidence type="ECO:0000313" key="3">
    <source>
        <dbReference type="EMBL" id="CAF1444766.1"/>
    </source>
</evidence>
<keyword evidence="1" id="KW-0472">Membrane</keyword>
<evidence type="ECO:0000313" key="7">
    <source>
        <dbReference type="EMBL" id="CAF4507035.1"/>
    </source>
</evidence>
<feature type="transmembrane region" description="Helical" evidence="1">
    <location>
        <begin position="48"/>
        <end position="68"/>
    </location>
</feature>
<dbReference type="OrthoDB" id="10052170at2759"/>
<dbReference type="Proteomes" id="UP000663824">
    <property type="component" value="Unassembled WGS sequence"/>
</dbReference>
<keyword evidence="1" id="KW-0812">Transmembrane</keyword>
<comment type="caution">
    <text evidence="3">The sequence shown here is derived from an EMBL/GenBank/DDBJ whole genome shotgun (WGS) entry which is preliminary data.</text>
</comment>
<feature type="transmembrane region" description="Helical" evidence="1">
    <location>
        <begin position="12"/>
        <end position="33"/>
    </location>
</feature>
<dbReference type="EMBL" id="CAJOBH010000198">
    <property type="protein sequence ID" value="CAF3770030.1"/>
    <property type="molecule type" value="Genomic_DNA"/>
</dbReference>
<dbReference type="Proteomes" id="UP000663834">
    <property type="component" value="Unassembled WGS sequence"/>
</dbReference>
<reference evidence="3" key="1">
    <citation type="submission" date="2021-02" db="EMBL/GenBank/DDBJ databases">
        <authorList>
            <person name="Nowell W R."/>
        </authorList>
    </citation>
    <scope>NUCLEOTIDE SEQUENCE</scope>
</reference>
<dbReference type="Proteomes" id="UP000676336">
    <property type="component" value="Unassembled WGS sequence"/>
</dbReference>
<name>A0A815P6H0_9BILA</name>
<evidence type="ECO:0000256" key="1">
    <source>
        <dbReference type="SAM" id="Phobius"/>
    </source>
</evidence>
<proteinExistence type="predicted"/>
<dbReference type="Proteomes" id="UP000681967">
    <property type="component" value="Unassembled WGS sequence"/>
</dbReference>
<evidence type="ECO:0000313" key="6">
    <source>
        <dbReference type="EMBL" id="CAF3858597.1"/>
    </source>
</evidence>
<dbReference type="EMBL" id="CAJOBI010083238">
    <property type="protein sequence ID" value="CAF4507035.1"/>
    <property type="molecule type" value="Genomic_DNA"/>
</dbReference>
<keyword evidence="1" id="KW-1133">Transmembrane helix</keyword>
<organism evidence="3 8">
    <name type="scientific">Rotaria magnacalcarata</name>
    <dbReference type="NCBI Taxonomy" id="392030"/>
    <lineage>
        <taxon>Eukaryota</taxon>
        <taxon>Metazoa</taxon>
        <taxon>Spiralia</taxon>
        <taxon>Gnathifera</taxon>
        <taxon>Rotifera</taxon>
        <taxon>Eurotatoria</taxon>
        <taxon>Bdelloidea</taxon>
        <taxon>Philodinida</taxon>
        <taxon>Philodinidae</taxon>
        <taxon>Rotaria</taxon>
    </lineage>
</organism>
<evidence type="ECO:0000313" key="5">
    <source>
        <dbReference type="EMBL" id="CAF3770030.1"/>
    </source>
</evidence>
<dbReference type="AlphaFoldDB" id="A0A815P6H0"/>
<evidence type="ECO:0000313" key="8">
    <source>
        <dbReference type="Proteomes" id="UP000663834"/>
    </source>
</evidence>
<feature type="transmembrane region" description="Helical" evidence="1">
    <location>
        <begin position="75"/>
        <end position="97"/>
    </location>
</feature>
<evidence type="ECO:0000313" key="2">
    <source>
        <dbReference type="EMBL" id="CAF1193739.1"/>
    </source>
</evidence>
<dbReference type="EMBL" id="CAJNOW010005245">
    <property type="protein sequence ID" value="CAF1444766.1"/>
    <property type="molecule type" value="Genomic_DNA"/>
</dbReference>
<dbReference type="Proteomes" id="UP000663855">
    <property type="component" value="Unassembled WGS sequence"/>
</dbReference>
<dbReference type="EMBL" id="CAJNOV010004968">
    <property type="protein sequence ID" value="CAF1193739.1"/>
    <property type="molecule type" value="Genomic_DNA"/>
</dbReference>
<accession>A0A815P6H0</accession>
<protein>
    <submittedName>
        <fullName evidence="3">Uncharacterized protein</fullName>
    </submittedName>
</protein>
<gene>
    <name evidence="5" type="ORF">BYL167_LOCUS1343</name>
    <name evidence="2" type="ORF">CJN711_LOCUS11650</name>
    <name evidence="6" type="ORF">GIL414_LOCUS4364</name>
    <name evidence="3" type="ORF">KQP761_LOCUS11696</name>
    <name evidence="4" type="ORF">MBJ925_LOCUS22106</name>
    <name evidence="7" type="ORF">SMN809_LOCUS35179</name>
</gene>